<feature type="non-terminal residue" evidence="1">
    <location>
        <position position="1"/>
    </location>
</feature>
<protein>
    <submittedName>
        <fullName evidence="1">9156_t:CDS:1</fullName>
    </submittedName>
</protein>
<proteinExistence type="predicted"/>
<dbReference type="AlphaFoldDB" id="A0A9N9DN72"/>
<comment type="caution">
    <text evidence="1">The sequence shown here is derived from an EMBL/GenBank/DDBJ whole genome shotgun (WGS) entry which is preliminary data.</text>
</comment>
<evidence type="ECO:0000313" key="1">
    <source>
        <dbReference type="EMBL" id="CAG8641962.1"/>
    </source>
</evidence>
<gene>
    <name evidence="1" type="ORF">AMORRO_LOCUS9555</name>
</gene>
<organism evidence="1 2">
    <name type="scientific">Acaulospora morrowiae</name>
    <dbReference type="NCBI Taxonomy" id="94023"/>
    <lineage>
        <taxon>Eukaryota</taxon>
        <taxon>Fungi</taxon>
        <taxon>Fungi incertae sedis</taxon>
        <taxon>Mucoromycota</taxon>
        <taxon>Glomeromycotina</taxon>
        <taxon>Glomeromycetes</taxon>
        <taxon>Diversisporales</taxon>
        <taxon>Acaulosporaceae</taxon>
        <taxon>Acaulospora</taxon>
    </lineage>
</organism>
<dbReference type="EMBL" id="CAJVPV010009483">
    <property type="protein sequence ID" value="CAG8641962.1"/>
    <property type="molecule type" value="Genomic_DNA"/>
</dbReference>
<accession>A0A9N9DN72</accession>
<sequence>TTIEISNRNKTDINSNTLEVTDKIQQYIDACYVLASESF</sequence>
<evidence type="ECO:0000313" key="2">
    <source>
        <dbReference type="Proteomes" id="UP000789342"/>
    </source>
</evidence>
<dbReference type="Proteomes" id="UP000789342">
    <property type="component" value="Unassembled WGS sequence"/>
</dbReference>
<reference evidence="1" key="1">
    <citation type="submission" date="2021-06" db="EMBL/GenBank/DDBJ databases">
        <authorList>
            <person name="Kallberg Y."/>
            <person name="Tangrot J."/>
            <person name="Rosling A."/>
        </authorList>
    </citation>
    <scope>NUCLEOTIDE SEQUENCE</scope>
    <source>
        <strain evidence="1">CL551</strain>
    </source>
</reference>
<keyword evidence="2" id="KW-1185">Reference proteome</keyword>
<name>A0A9N9DN72_9GLOM</name>